<feature type="compositionally biased region" description="Polar residues" evidence="1">
    <location>
        <begin position="1"/>
        <end position="18"/>
    </location>
</feature>
<organism evidence="3 4">
    <name type="scientific">Salmonella muenchen</name>
    <dbReference type="NCBI Taxonomy" id="596"/>
    <lineage>
        <taxon>Bacteria</taxon>
        <taxon>Pseudomonadati</taxon>
        <taxon>Pseudomonadota</taxon>
        <taxon>Gammaproteobacteria</taxon>
        <taxon>Enterobacterales</taxon>
        <taxon>Enterobacteriaceae</taxon>
        <taxon>Salmonella</taxon>
    </lineage>
</organism>
<reference evidence="2" key="1">
    <citation type="submission" date="2018-07" db="EMBL/GenBank/DDBJ databases">
        <authorList>
            <consortium name="PulseNet: The National Subtyping Network for Foodborne Disease Surveillance"/>
            <person name="Tarr C.L."/>
            <person name="Trees E."/>
            <person name="Katz L.S."/>
            <person name="Carleton-Romer H.A."/>
            <person name="Stroika S."/>
            <person name="Kucerova Z."/>
            <person name="Roache K.F."/>
            <person name="Sabol A.L."/>
            <person name="Besser J."/>
            <person name="Gerner-Smidt P."/>
        </authorList>
    </citation>
    <scope>NUCLEOTIDE SEQUENCE</scope>
    <source>
        <strain evidence="2">PNUSAS007787</strain>
    </source>
</reference>
<evidence type="ECO:0000313" key="4">
    <source>
        <dbReference type="Proteomes" id="UP000318962"/>
    </source>
</evidence>
<dbReference type="Proteomes" id="UP000318962">
    <property type="component" value="Unassembled WGS sequence"/>
</dbReference>
<sequence length="87" mass="9531">MARTGGNHSTPSVCTIPQNPDVKKPTGEVGFSTAPVLSWWLWPEILSTTNASTIPQNPDVKKPTGEVGFFTVPVLSWCSDRRKSLYN</sequence>
<dbReference type="AlphaFoldDB" id="A0A4Z9MUI4"/>
<feature type="region of interest" description="Disordered" evidence="1">
    <location>
        <begin position="1"/>
        <end position="27"/>
    </location>
</feature>
<gene>
    <name evidence="2" type="ORF">BZ227_22035</name>
    <name evidence="3" type="ORF">FG699_022935</name>
</gene>
<reference evidence="3 4" key="2">
    <citation type="journal article" date="2019" name="Appl. Environ. Microbiol.">
        <title>Clinically Unreported Salmonellosis Outbreak Detected via Comparative Genomic Analysis of Municipal Wastewater Salmonella Isolates.</title>
        <authorList>
            <person name="Diemert S."/>
            <person name="Yan T."/>
        </authorList>
    </citation>
    <scope>NUCLEOTIDE SEQUENCE [LARGE SCALE GENOMIC DNA]</scope>
    <source>
        <strain evidence="3 4">HIY0178</strain>
    </source>
</reference>
<accession>A0A4Z9MUI4</accession>
<evidence type="ECO:0000313" key="3">
    <source>
        <dbReference type="EMBL" id="TRD68238.1"/>
    </source>
</evidence>
<name>A0A4Z9MUI4_SALMU</name>
<evidence type="ECO:0000256" key="1">
    <source>
        <dbReference type="SAM" id="MobiDB-lite"/>
    </source>
</evidence>
<protein>
    <submittedName>
        <fullName evidence="3">Uncharacterized protein</fullName>
    </submittedName>
</protein>
<proteinExistence type="predicted"/>
<evidence type="ECO:0000313" key="2">
    <source>
        <dbReference type="EMBL" id="EDF4291126.1"/>
    </source>
</evidence>
<dbReference type="EMBL" id="AAMAUL010000012">
    <property type="protein sequence ID" value="EDF4291126.1"/>
    <property type="molecule type" value="Genomic_DNA"/>
</dbReference>
<dbReference type="EMBL" id="VCUZ02000011">
    <property type="protein sequence ID" value="TRD68238.1"/>
    <property type="molecule type" value="Genomic_DNA"/>
</dbReference>
<comment type="caution">
    <text evidence="3">The sequence shown here is derived from an EMBL/GenBank/DDBJ whole genome shotgun (WGS) entry which is preliminary data.</text>
</comment>